<dbReference type="InterPro" id="IPR018490">
    <property type="entry name" value="cNMP-bd_dom_sf"/>
</dbReference>
<evidence type="ECO:0000313" key="2">
    <source>
        <dbReference type="EMBL" id="ACU61761.1"/>
    </source>
</evidence>
<dbReference type="InterPro" id="IPR014710">
    <property type="entry name" value="RmlC-like_jellyroll"/>
</dbReference>
<reference evidence="2 3" key="2">
    <citation type="journal article" date="2010" name="Stand. Genomic Sci.">
        <title>Complete genome sequence of Chitinophaga pinensis type strain (UQM 2034).</title>
        <authorList>
            <person name="Glavina Del Rio T."/>
            <person name="Abt B."/>
            <person name="Spring S."/>
            <person name="Lapidus A."/>
            <person name="Nolan M."/>
            <person name="Tice H."/>
            <person name="Copeland A."/>
            <person name="Cheng J.F."/>
            <person name="Chen F."/>
            <person name="Bruce D."/>
            <person name="Goodwin L."/>
            <person name="Pitluck S."/>
            <person name="Ivanova N."/>
            <person name="Mavromatis K."/>
            <person name="Mikhailova N."/>
            <person name="Pati A."/>
            <person name="Chen A."/>
            <person name="Palaniappan K."/>
            <person name="Land M."/>
            <person name="Hauser L."/>
            <person name="Chang Y.J."/>
            <person name="Jeffries C.D."/>
            <person name="Chain P."/>
            <person name="Saunders E."/>
            <person name="Detter J.C."/>
            <person name="Brettin T."/>
            <person name="Rohde M."/>
            <person name="Goker M."/>
            <person name="Bristow J."/>
            <person name="Eisen J.A."/>
            <person name="Markowitz V."/>
            <person name="Hugenholtz P."/>
            <person name="Kyrpides N.C."/>
            <person name="Klenk H.P."/>
            <person name="Lucas S."/>
        </authorList>
    </citation>
    <scope>NUCLEOTIDE SEQUENCE [LARGE SCALE GENOMIC DNA]</scope>
    <source>
        <strain evidence="3">ATCC 43595 / DSM 2588 / LMG 13176 / NBRC 15968 / NCIMB 11800 / UQM 2034</strain>
    </source>
</reference>
<evidence type="ECO:0000313" key="3">
    <source>
        <dbReference type="Proteomes" id="UP000002215"/>
    </source>
</evidence>
<name>A0A979GWH5_CHIPD</name>
<evidence type="ECO:0000259" key="1">
    <source>
        <dbReference type="PROSITE" id="PS50042"/>
    </source>
</evidence>
<feature type="domain" description="Cyclic nucleotide-binding" evidence="1">
    <location>
        <begin position="15"/>
        <end position="114"/>
    </location>
</feature>
<reference evidence="3" key="1">
    <citation type="submission" date="2009-08" db="EMBL/GenBank/DDBJ databases">
        <title>The complete genome of Chitinophaga pinensis DSM 2588.</title>
        <authorList>
            <consortium name="US DOE Joint Genome Institute (JGI-PGF)"/>
            <person name="Lucas S."/>
            <person name="Copeland A."/>
            <person name="Lapidus A."/>
            <person name="Glavina del Rio T."/>
            <person name="Dalin E."/>
            <person name="Tice H."/>
            <person name="Bruce D."/>
            <person name="Goodwin L."/>
            <person name="Pitluck S."/>
            <person name="Kyrpides N."/>
            <person name="Mavromatis K."/>
            <person name="Ivanova N."/>
            <person name="Mikhailova N."/>
            <person name="Sims D."/>
            <person name="Meinche L."/>
            <person name="Brettin T."/>
            <person name="Detter J.C."/>
            <person name="Han C."/>
            <person name="Larimer F."/>
            <person name="Land M."/>
            <person name="Hauser L."/>
            <person name="Markowitz V."/>
            <person name="Cheng J.-F."/>
            <person name="Hugenholtz P."/>
            <person name="Woyke T."/>
            <person name="Wu D."/>
            <person name="Spring S."/>
            <person name="Klenk H.-P."/>
            <person name="Eisen J.A."/>
        </authorList>
    </citation>
    <scope>NUCLEOTIDE SEQUENCE [LARGE SCALE GENOMIC DNA]</scope>
    <source>
        <strain evidence="3">ATCC 43595 / DSM 2588 / LMG 13176 / NBRC 15968 / NCIMB 11800 / UQM 2034</strain>
    </source>
</reference>
<organism evidence="2 3">
    <name type="scientific">Chitinophaga pinensis (strain ATCC 43595 / DSM 2588 / LMG 13176 / NBRC 15968 / NCIMB 11800 / UQM 2034)</name>
    <dbReference type="NCBI Taxonomy" id="485918"/>
    <lineage>
        <taxon>Bacteria</taxon>
        <taxon>Pseudomonadati</taxon>
        <taxon>Bacteroidota</taxon>
        <taxon>Chitinophagia</taxon>
        <taxon>Chitinophagales</taxon>
        <taxon>Chitinophagaceae</taxon>
        <taxon>Chitinophaga</taxon>
    </lineage>
</organism>
<dbReference type="KEGG" id="cpi:Cpin_4313"/>
<dbReference type="InterPro" id="IPR000595">
    <property type="entry name" value="cNMP-bd_dom"/>
</dbReference>
<gene>
    <name evidence="2" type="ordered locus">Cpin_4313</name>
</gene>
<dbReference type="CDD" id="cd00038">
    <property type="entry name" value="CAP_ED"/>
    <property type="match status" value="1"/>
</dbReference>
<proteinExistence type="predicted"/>
<dbReference type="EMBL" id="CP001699">
    <property type="protein sequence ID" value="ACU61761.1"/>
    <property type="molecule type" value="Genomic_DNA"/>
</dbReference>
<dbReference type="Proteomes" id="UP000002215">
    <property type="component" value="Chromosome"/>
</dbReference>
<dbReference type="RefSeq" id="WP_012791929.1">
    <property type="nucleotide sequence ID" value="NC_013132.1"/>
</dbReference>
<accession>A0A979GWH5</accession>
<protein>
    <submittedName>
        <fullName evidence="2">Transcriptional regulator, Crp/Fnr family</fullName>
    </submittedName>
</protein>
<dbReference type="SUPFAM" id="SSF51206">
    <property type="entry name" value="cAMP-binding domain-like"/>
    <property type="match status" value="1"/>
</dbReference>
<sequence>MTESLSKSLAFGGVLNAAEISKVAGAFVLRQLKAGDHFIQQYQRGSEMAFIDEGVARVYISADDLREATMHFLRANQFAMDIPSFYEDLPATVSIQAVTNLKMLVIDRATWYDLCDQVPKLFMLAKMIGEVTFLNKIKDADYLRFGTAKEKYAEFVSRYPDLALSVPLQYIASYLQITPQSLSRLRKRG</sequence>
<dbReference type="Gene3D" id="2.60.120.10">
    <property type="entry name" value="Jelly Rolls"/>
    <property type="match status" value="1"/>
</dbReference>
<dbReference type="OrthoDB" id="758145at2"/>
<dbReference type="Pfam" id="PF00027">
    <property type="entry name" value="cNMP_binding"/>
    <property type="match status" value="1"/>
</dbReference>
<dbReference type="AlphaFoldDB" id="A0A979GWH5"/>
<dbReference type="PROSITE" id="PS50042">
    <property type="entry name" value="CNMP_BINDING_3"/>
    <property type="match status" value="1"/>
</dbReference>